<dbReference type="InterPro" id="IPR029058">
    <property type="entry name" value="AB_hydrolase_fold"/>
</dbReference>
<sequence length="744" mass="82187">MLPQLSPIPTLPKPFGPHKVGTTEWEIPVSEIPSPSPTPEPRITTVKFRLFYPTTPKAKSKVSVPWLPTPQREWNQAYASFLGASPRVSSLISLIPFLINMTNIPAVADAPLLSKNAPSKYPVVVFSHGLGGNFNAYSAVCAALASFGIVCAAPEHRDGSAPISLIRSADGRRATTVPYQKHPHAPTTKVLNARNAQLRIRLWELEQLFTVLTSFNHGKTFSNYAAVQSKSKPGPSLKDALDLRPGHVTWAGHSFGACTIVQFVKSVYYHEFLPSLKGTEFENDLDWRPLYKPADNSDLVKQITPDSPIILLDLWAMPLRAGLTKWLWEKPLPCYHRRSTDGQNHPPTNVVAIISSEFYKWPELLNRMKAALSARPAEAMYTLEKREAARSVKPQQKSEPQLVATPGDKLPPGVQEPEVTSRRGFEANRAEDLESDDGDELFVTPFATPGEEFPLDKIMKDRRSGFEAWRKVRDMDTEAERETDEQLMRGAIRQPLPDSEPEDGDEDEDELGSIELDPQSDEERLSEIPPTSRSSTSSNVTSSSASPSDSTSSLSTPASSIQLSRTSSPSPICDSVSNASSTSDADVKATTTTPCVNEPDSGNFDLSFSPFSLLPLDLPKLSVAPNANTPSPSDPHLYLIPNSAHLSQSDFGVLFPNVTRYLMNAESPVETIRLNVRAMLAVMRNAGLDVESYRADCVREKKKTQMPPQRDEDDNDDDDDGDKGVDPILTERCKEERFLRVDIY</sequence>
<feature type="compositionally biased region" description="Polar residues" evidence="5">
    <location>
        <begin position="561"/>
        <end position="595"/>
    </location>
</feature>
<keyword evidence="4" id="KW-0443">Lipid metabolism</keyword>
<feature type="region of interest" description="Disordered" evidence="5">
    <location>
        <begin position="699"/>
        <end position="729"/>
    </location>
</feature>
<dbReference type="GO" id="GO:0003847">
    <property type="term" value="F:1-alkyl-2-acetylglycerophosphocholine esterase activity"/>
    <property type="evidence" value="ECO:0007669"/>
    <property type="project" value="UniProtKB-EC"/>
</dbReference>
<gene>
    <name evidence="6" type="ORF">AYL99_00361</name>
</gene>
<keyword evidence="3" id="KW-0442">Lipid degradation</keyword>
<dbReference type="AlphaFoldDB" id="A0A178ZX44"/>
<dbReference type="EC" id="3.1.1.47" evidence="1"/>
<feature type="compositionally biased region" description="Basic and acidic residues" evidence="5">
    <location>
        <begin position="419"/>
        <end position="432"/>
    </location>
</feature>
<feature type="region of interest" description="Disordered" evidence="5">
    <location>
        <begin position="386"/>
        <end position="440"/>
    </location>
</feature>
<reference evidence="6 7" key="1">
    <citation type="submission" date="2016-04" db="EMBL/GenBank/DDBJ databases">
        <title>Draft genome of Fonsecaea erecta CBS 125763.</title>
        <authorList>
            <person name="Weiss V.A."/>
            <person name="Vicente V.A."/>
            <person name="Raittz R.T."/>
            <person name="Moreno L.F."/>
            <person name="De Souza E.M."/>
            <person name="Pedrosa F.O."/>
            <person name="Steffens M.B."/>
            <person name="Faoro H."/>
            <person name="Tadra-Sfeir M.Z."/>
            <person name="Najafzadeh M.J."/>
            <person name="Felipe M.S."/>
            <person name="Teixeira M."/>
            <person name="Sun J."/>
            <person name="Xi L."/>
            <person name="Gomes R."/>
            <person name="De Azevedo C.M."/>
            <person name="Salgado C.G."/>
            <person name="Da Silva M.B."/>
            <person name="Nascimento M.F."/>
            <person name="Queiroz-Telles F."/>
            <person name="Attili D.S."/>
            <person name="Gorbushina A."/>
        </authorList>
    </citation>
    <scope>NUCLEOTIDE SEQUENCE [LARGE SCALE GENOMIC DNA]</scope>
    <source>
        <strain evidence="6 7">CBS 125763</strain>
    </source>
</reference>
<feature type="compositionally biased region" description="Low complexity" evidence="5">
    <location>
        <begin position="527"/>
        <end position="560"/>
    </location>
</feature>
<evidence type="ECO:0000313" key="6">
    <source>
        <dbReference type="EMBL" id="OAP64389.1"/>
    </source>
</evidence>
<organism evidence="6 7">
    <name type="scientific">Fonsecaea erecta</name>
    <dbReference type="NCBI Taxonomy" id="1367422"/>
    <lineage>
        <taxon>Eukaryota</taxon>
        <taxon>Fungi</taxon>
        <taxon>Dikarya</taxon>
        <taxon>Ascomycota</taxon>
        <taxon>Pezizomycotina</taxon>
        <taxon>Eurotiomycetes</taxon>
        <taxon>Chaetothyriomycetidae</taxon>
        <taxon>Chaetothyriales</taxon>
        <taxon>Herpotrichiellaceae</taxon>
        <taxon>Fonsecaea</taxon>
    </lineage>
</organism>
<dbReference type="PANTHER" id="PTHR10272">
    <property type="entry name" value="PLATELET-ACTIVATING FACTOR ACETYLHYDROLASE"/>
    <property type="match status" value="1"/>
</dbReference>
<keyword evidence="2" id="KW-0378">Hydrolase</keyword>
<dbReference type="RefSeq" id="XP_018697756.1">
    <property type="nucleotide sequence ID" value="XM_018831877.1"/>
</dbReference>
<dbReference type="GO" id="GO:0016042">
    <property type="term" value="P:lipid catabolic process"/>
    <property type="evidence" value="ECO:0007669"/>
    <property type="project" value="UniProtKB-KW"/>
</dbReference>
<evidence type="ECO:0000256" key="3">
    <source>
        <dbReference type="ARBA" id="ARBA00022963"/>
    </source>
</evidence>
<dbReference type="OrthoDB" id="2363873at2759"/>
<feature type="region of interest" description="Disordered" evidence="5">
    <location>
        <begin position="474"/>
        <end position="601"/>
    </location>
</feature>
<dbReference type="Gene3D" id="3.40.50.1820">
    <property type="entry name" value="alpha/beta hydrolase"/>
    <property type="match status" value="1"/>
</dbReference>
<dbReference type="Proteomes" id="UP000078343">
    <property type="component" value="Unassembled WGS sequence"/>
</dbReference>
<keyword evidence="7" id="KW-1185">Reference proteome</keyword>
<dbReference type="PANTHER" id="PTHR10272:SF7">
    <property type="entry name" value="PHOSPHOLIPASE-RELATED"/>
    <property type="match status" value="1"/>
</dbReference>
<evidence type="ECO:0000313" key="7">
    <source>
        <dbReference type="Proteomes" id="UP000078343"/>
    </source>
</evidence>
<feature type="compositionally biased region" description="Basic and acidic residues" evidence="5">
    <location>
        <begin position="474"/>
        <end position="487"/>
    </location>
</feature>
<dbReference type="SUPFAM" id="SSF53474">
    <property type="entry name" value="alpha/beta-Hydrolases"/>
    <property type="match status" value="1"/>
</dbReference>
<comment type="caution">
    <text evidence="6">The sequence shown here is derived from an EMBL/GenBank/DDBJ whole genome shotgun (WGS) entry which is preliminary data.</text>
</comment>
<feature type="compositionally biased region" description="Acidic residues" evidence="5">
    <location>
        <begin position="711"/>
        <end position="721"/>
    </location>
</feature>
<evidence type="ECO:0000256" key="1">
    <source>
        <dbReference type="ARBA" id="ARBA00013201"/>
    </source>
</evidence>
<dbReference type="Pfam" id="PF03403">
    <property type="entry name" value="PAF-AH_p_II"/>
    <property type="match status" value="1"/>
</dbReference>
<name>A0A178ZX44_9EURO</name>
<protein>
    <recommendedName>
        <fullName evidence="1">1-alkyl-2-acetylglycerophosphocholine esterase</fullName>
        <ecNumber evidence="1">3.1.1.47</ecNumber>
    </recommendedName>
</protein>
<evidence type="ECO:0000256" key="2">
    <source>
        <dbReference type="ARBA" id="ARBA00022801"/>
    </source>
</evidence>
<accession>A0A178ZX44</accession>
<evidence type="ECO:0000256" key="4">
    <source>
        <dbReference type="ARBA" id="ARBA00023098"/>
    </source>
</evidence>
<proteinExistence type="predicted"/>
<feature type="compositionally biased region" description="Acidic residues" evidence="5">
    <location>
        <begin position="499"/>
        <end position="512"/>
    </location>
</feature>
<dbReference type="GeneID" id="30004531"/>
<dbReference type="STRING" id="1367422.A0A178ZX44"/>
<evidence type="ECO:0000256" key="5">
    <source>
        <dbReference type="SAM" id="MobiDB-lite"/>
    </source>
</evidence>
<dbReference type="EMBL" id="LVYI01000001">
    <property type="protein sequence ID" value="OAP64389.1"/>
    <property type="molecule type" value="Genomic_DNA"/>
</dbReference>